<name>A0A4V0Z0M8_KTERU</name>
<dbReference type="Proteomes" id="UP000290365">
    <property type="component" value="Chromosome"/>
</dbReference>
<keyword evidence="2" id="KW-1185">Reference proteome</keyword>
<gene>
    <name evidence="1" type="ORF">EPA93_43895</name>
</gene>
<organism evidence="1 2">
    <name type="scientific">Ktedonosporobacter rubrisoli</name>
    <dbReference type="NCBI Taxonomy" id="2509675"/>
    <lineage>
        <taxon>Bacteria</taxon>
        <taxon>Bacillati</taxon>
        <taxon>Chloroflexota</taxon>
        <taxon>Ktedonobacteria</taxon>
        <taxon>Ktedonobacterales</taxon>
        <taxon>Ktedonosporobacteraceae</taxon>
        <taxon>Ktedonosporobacter</taxon>
    </lineage>
</organism>
<dbReference type="OrthoDB" id="152349at2"/>
<accession>A0A4V0Z0M8</accession>
<dbReference type="Pfam" id="PF19372">
    <property type="entry name" value="DUF5947"/>
    <property type="match status" value="1"/>
</dbReference>
<reference evidence="1 2" key="1">
    <citation type="submission" date="2019-01" db="EMBL/GenBank/DDBJ databases">
        <title>Ktedonosporobacter rubrisoli SCAWS-G2.</title>
        <authorList>
            <person name="Huang Y."/>
            <person name="Yan B."/>
        </authorList>
    </citation>
    <scope>NUCLEOTIDE SEQUENCE [LARGE SCALE GENOMIC DNA]</scope>
    <source>
        <strain evidence="1 2">SCAWS-G2</strain>
    </source>
</reference>
<evidence type="ECO:0000313" key="1">
    <source>
        <dbReference type="EMBL" id="QBD83771.1"/>
    </source>
</evidence>
<dbReference type="AlphaFoldDB" id="A0A4V0Z0M8"/>
<sequence>MRRFTRERPAAPATTEHCELCSAVIPREHRHLLELSQRTLLCTCAACAILFSNERAGKYHLVPQRYFLLSGFAMTDEQWNALLIPVNMAYIFYSTQAREQTALTEEIEKARTVMAFYPGPAGAIESLLDLHEWKMLAEENPIVQTMEPDVEALLINRIASTHEYYLVPIDTCYHLVGLIRTYWRGFSGGEAVWTAITDFFRDLRARAHTEGGKADARAQL</sequence>
<dbReference type="EMBL" id="CP035758">
    <property type="protein sequence ID" value="QBD83771.1"/>
    <property type="molecule type" value="Genomic_DNA"/>
</dbReference>
<protein>
    <submittedName>
        <fullName evidence="1">Uncharacterized protein</fullName>
    </submittedName>
</protein>
<evidence type="ECO:0000313" key="2">
    <source>
        <dbReference type="Proteomes" id="UP000290365"/>
    </source>
</evidence>
<proteinExistence type="predicted"/>
<dbReference type="InterPro" id="IPR045991">
    <property type="entry name" value="DUF5947"/>
</dbReference>
<dbReference type="KEGG" id="kbs:EPA93_43895"/>